<dbReference type="EMBL" id="BMAO01014645">
    <property type="protein sequence ID" value="GFQ96214.1"/>
    <property type="molecule type" value="Genomic_DNA"/>
</dbReference>
<evidence type="ECO:0000313" key="1">
    <source>
        <dbReference type="EMBL" id="GFQ96214.1"/>
    </source>
</evidence>
<comment type="caution">
    <text evidence="1">The sequence shown here is derived from an EMBL/GenBank/DDBJ whole genome shotgun (WGS) entry which is preliminary data.</text>
</comment>
<organism evidence="1 2">
    <name type="scientific">Trichonephila clavata</name>
    <name type="common">Joro spider</name>
    <name type="synonym">Nephila clavata</name>
    <dbReference type="NCBI Taxonomy" id="2740835"/>
    <lineage>
        <taxon>Eukaryota</taxon>
        <taxon>Metazoa</taxon>
        <taxon>Ecdysozoa</taxon>
        <taxon>Arthropoda</taxon>
        <taxon>Chelicerata</taxon>
        <taxon>Arachnida</taxon>
        <taxon>Araneae</taxon>
        <taxon>Araneomorphae</taxon>
        <taxon>Entelegynae</taxon>
        <taxon>Araneoidea</taxon>
        <taxon>Nephilidae</taxon>
        <taxon>Trichonephila</taxon>
    </lineage>
</organism>
<keyword evidence="2" id="KW-1185">Reference proteome</keyword>
<dbReference type="Proteomes" id="UP000887116">
    <property type="component" value="Unassembled WGS sequence"/>
</dbReference>
<evidence type="ECO:0000313" key="2">
    <source>
        <dbReference type="Proteomes" id="UP000887116"/>
    </source>
</evidence>
<reference evidence="1" key="1">
    <citation type="submission" date="2020-07" db="EMBL/GenBank/DDBJ databases">
        <title>Multicomponent nature underlies the extraordinary mechanical properties of spider dragline silk.</title>
        <authorList>
            <person name="Kono N."/>
            <person name="Nakamura H."/>
            <person name="Mori M."/>
            <person name="Yoshida Y."/>
            <person name="Ohtoshi R."/>
            <person name="Malay A.D."/>
            <person name="Moran D.A.P."/>
            <person name="Tomita M."/>
            <person name="Numata K."/>
            <person name="Arakawa K."/>
        </authorList>
    </citation>
    <scope>NUCLEOTIDE SEQUENCE</scope>
</reference>
<name>A0A8X6L4I7_TRICU</name>
<proteinExistence type="predicted"/>
<gene>
    <name evidence="1" type="ORF">TNCT_192771</name>
</gene>
<accession>A0A8X6L4I7</accession>
<sequence>MILQLPNLDSAMNRKSALQLEFGRAFTTKGSVPSNSPEYSAITPTRFCATYQEAASPSFTIENQYETNRNCVGVDM</sequence>
<protein>
    <submittedName>
        <fullName evidence="1">Uncharacterized protein</fullName>
    </submittedName>
</protein>
<dbReference type="AlphaFoldDB" id="A0A8X6L4I7"/>